<proteinExistence type="predicted"/>
<evidence type="ECO:0000313" key="2">
    <source>
        <dbReference type="EMBL" id="KAI9199945.1"/>
    </source>
</evidence>
<evidence type="ECO:0000313" key="3">
    <source>
        <dbReference type="Proteomes" id="UP001064489"/>
    </source>
</evidence>
<dbReference type="Proteomes" id="UP001064489">
    <property type="component" value="Chromosome 9"/>
</dbReference>
<reference evidence="2" key="2">
    <citation type="submission" date="2023-02" db="EMBL/GenBank/DDBJ databases">
        <authorList>
            <person name="Swenson N.G."/>
            <person name="Wegrzyn J.L."/>
            <person name="Mcevoy S.L."/>
        </authorList>
    </citation>
    <scope>NUCLEOTIDE SEQUENCE</scope>
    <source>
        <strain evidence="2">91603</strain>
        <tissue evidence="2">Leaf</tissue>
    </source>
</reference>
<sequence length="127" mass="14694">MAHTRNTYTFHGIASDYAALHHICPSHGTCDGQDWHYDSCFGDDDLFLSHDICHDHVYPCFYYDFSFELMERLAELATVIEVRRLFRARLPSSSRNMTSSSLQGRGKGTAVEQLTDREMPRFPMARR</sequence>
<feature type="region of interest" description="Disordered" evidence="1">
    <location>
        <begin position="92"/>
        <end position="127"/>
    </location>
</feature>
<gene>
    <name evidence="2" type="ORF">LWI28_000631</name>
</gene>
<organism evidence="2 3">
    <name type="scientific">Acer negundo</name>
    <name type="common">Box elder</name>
    <dbReference type="NCBI Taxonomy" id="4023"/>
    <lineage>
        <taxon>Eukaryota</taxon>
        <taxon>Viridiplantae</taxon>
        <taxon>Streptophyta</taxon>
        <taxon>Embryophyta</taxon>
        <taxon>Tracheophyta</taxon>
        <taxon>Spermatophyta</taxon>
        <taxon>Magnoliopsida</taxon>
        <taxon>eudicotyledons</taxon>
        <taxon>Gunneridae</taxon>
        <taxon>Pentapetalae</taxon>
        <taxon>rosids</taxon>
        <taxon>malvids</taxon>
        <taxon>Sapindales</taxon>
        <taxon>Sapindaceae</taxon>
        <taxon>Hippocastanoideae</taxon>
        <taxon>Acereae</taxon>
        <taxon>Acer</taxon>
    </lineage>
</organism>
<dbReference type="EMBL" id="JAJSOW010000001">
    <property type="protein sequence ID" value="KAI9199945.1"/>
    <property type="molecule type" value="Genomic_DNA"/>
</dbReference>
<reference evidence="2" key="1">
    <citation type="journal article" date="2022" name="Plant J.">
        <title>Strategies of tolerance reflected in two North American maple genomes.</title>
        <authorList>
            <person name="McEvoy S.L."/>
            <person name="Sezen U.U."/>
            <person name="Trouern-Trend A."/>
            <person name="McMahon S.M."/>
            <person name="Schaberg P.G."/>
            <person name="Yang J."/>
            <person name="Wegrzyn J.L."/>
            <person name="Swenson N.G."/>
        </authorList>
    </citation>
    <scope>NUCLEOTIDE SEQUENCE</scope>
    <source>
        <strain evidence="2">91603</strain>
    </source>
</reference>
<feature type="compositionally biased region" description="Polar residues" evidence="1">
    <location>
        <begin position="92"/>
        <end position="103"/>
    </location>
</feature>
<keyword evidence="3" id="KW-1185">Reference proteome</keyword>
<evidence type="ECO:0000256" key="1">
    <source>
        <dbReference type="SAM" id="MobiDB-lite"/>
    </source>
</evidence>
<comment type="caution">
    <text evidence="2">The sequence shown here is derived from an EMBL/GenBank/DDBJ whole genome shotgun (WGS) entry which is preliminary data.</text>
</comment>
<protein>
    <submittedName>
        <fullName evidence="2">Uncharacterized protein</fullName>
    </submittedName>
</protein>
<name>A0AAD5JS15_ACENE</name>
<accession>A0AAD5JS15</accession>
<dbReference type="AlphaFoldDB" id="A0AAD5JS15"/>